<dbReference type="RefSeq" id="WP_344502213.1">
    <property type="nucleotide sequence ID" value="NZ_BAAAQD010000004.1"/>
</dbReference>
<keyword evidence="1 3" id="KW-0378">Hydrolase</keyword>
<keyword evidence="4" id="KW-1185">Reference proteome</keyword>
<reference evidence="3 4" key="1">
    <citation type="journal article" date="2019" name="Int. J. Syst. Evol. Microbiol.">
        <title>The Global Catalogue of Microorganisms (GCM) 10K type strain sequencing project: providing services to taxonomists for standard genome sequencing and annotation.</title>
        <authorList>
            <consortium name="The Broad Institute Genomics Platform"/>
            <consortium name="The Broad Institute Genome Sequencing Center for Infectious Disease"/>
            <person name="Wu L."/>
            <person name="Ma J."/>
        </authorList>
    </citation>
    <scope>NUCLEOTIDE SEQUENCE [LARGE SCALE GENOMIC DNA]</scope>
    <source>
        <strain evidence="3 4">JCM 15933</strain>
    </source>
</reference>
<dbReference type="InterPro" id="IPR000073">
    <property type="entry name" value="AB_hydrolase_1"/>
</dbReference>
<evidence type="ECO:0000256" key="1">
    <source>
        <dbReference type="ARBA" id="ARBA00022801"/>
    </source>
</evidence>
<dbReference type="Gene3D" id="3.40.50.1820">
    <property type="entry name" value="alpha/beta hydrolase"/>
    <property type="match status" value="1"/>
</dbReference>
<proteinExistence type="predicted"/>
<evidence type="ECO:0000313" key="4">
    <source>
        <dbReference type="Proteomes" id="UP001501470"/>
    </source>
</evidence>
<dbReference type="Proteomes" id="UP001501470">
    <property type="component" value="Unassembled WGS sequence"/>
</dbReference>
<evidence type="ECO:0000259" key="2">
    <source>
        <dbReference type="Pfam" id="PF00561"/>
    </source>
</evidence>
<dbReference type="Pfam" id="PF00561">
    <property type="entry name" value="Abhydrolase_1"/>
    <property type="match status" value="1"/>
</dbReference>
<evidence type="ECO:0000313" key="3">
    <source>
        <dbReference type="EMBL" id="GAA1511679.1"/>
    </source>
</evidence>
<dbReference type="PANTHER" id="PTHR43329">
    <property type="entry name" value="EPOXIDE HYDROLASE"/>
    <property type="match status" value="1"/>
</dbReference>
<name>A0ABN2A5C5_9ACTN</name>
<organism evidence="3 4">
    <name type="scientific">Dactylosporangium maewongense</name>
    <dbReference type="NCBI Taxonomy" id="634393"/>
    <lineage>
        <taxon>Bacteria</taxon>
        <taxon>Bacillati</taxon>
        <taxon>Actinomycetota</taxon>
        <taxon>Actinomycetes</taxon>
        <taxon>Micromonosporales</taxon>
        <taxon>Micromonosporaceae</taxon>
        <taxon>Dactylosporangium</taxon>
    </lineage>
</organism>
<dbReference type="EMBL" id="BAAAQD010000004">
    <property type="protein sequence ID" value="GAA1511679.1"/>
    <property type="molecule type" value="Genomic_DNA"/>
</dbReference>
<dbReference type="InterPro" id="IPR000639">
    <property type="entry name" value="Epox_hydrolase-like"/>
</dbReference>
<dbReference type="InterPro" id="IPR029058">
    <property type="entry name" value="AB_hydrolase_fold"/>
</dbReference>
<comment type="caution">
    <text evidence="3">The sequence shown here is derived from an EMBL/GenBank/DDBJ whole genome shotgun (WGS) entry which is preliminary data.</text>
</comment>
<accession>A0ABN2A5C5</accession>
<gene>
    <name evidence="3" type="ORF">GCM10009827_027420</name>
</gene>
<protein>
    <submittedName>
        <fullName evidence="3">Alpha/beta hydrolase</fullName>
    </submittedName>
</protein>
<sequence length="267" mass="28957">MRIDVRGLTFEVHAKGPADGPPVLLLHGFPQDSREWDGIVGGLHDAGLRTFALDQRGYSPDARPDGKRAYRMAECVADVVAVLDALGLPDAHVVGHDWGAVVAWQVAARHPDRVRTLTAVSVPHPVAYATSVKRDVAQTLKSAYMLFFRTPWLPERLLSARGGALLRRIAGGHPTTEPDNLTGALNWYRAISGHDLKGLGPVTVPTTFVWSDGDVAISGHAARRCAAFVTGDFRFVTLRGVSHWIPDEAPGPLLEAVLERVSPRPPR</sequence>
<dbReference type="PRINTS" id="PR00412">
    <property type="entry name" value="EPOXHYDRLASE"/>
</dbReference>
<feature type="domain" description="AB hydrolase-1" evidence="2">
    <location>
        <begin position="21"/>
        <end position="126"/>
    </location>
</feature>
<dbReference type="GO" id="GO:0016787">
    <property type="term" value="F:hydrolase activity"/>
    <property type="evidence" value="ECO:0007669"/>
    <property type="project" value="UniProtKB-KW"/>
</dbReference>
<dbReference type="SUPFAM" id="SSF53474">
    <property type="entry name" value="alpha/beta-Hydrolases"/>
    <property type="match status" value="1"/>
</dbReference>